<keyword evidence="3" id="KW-1185">Reference proteome</keyword>
<dbReference type="EMBL" id="WWBZ02000022">
    <property type="protein sequence ID" value="KAF4308451.1"/>
    <property type="molecule type" value="Genomic_DNA"/>
</dbReference>
<dbReference type="Pfam" id="PF17107">
    <property type="entry name" value="SesA"/>
    <property type="match status" value="1"/>
</dbReference>
<protein>
    <recommendedName>
        <fullName evidence="1">NACHT-NTPase and P-loop NTPases N-terminal domain-containing protein</fullName>
    </recommendedName>
</protein>
<evidence type="ECO:0000313" key="2">
    <source>
        <dbReference type="EMBL" id="KAF4308451.1"/>
    </source>
</evidence>
<feature type="domain" description="NACHT-NTPase and P-loop NTPases N-terminal" evidence="1">
    <location>
        <begin position="14"/>
        <end position="133"/>
    </location>
</feature>
<sequence>MSSAEFIAVLSIGASVIQVADACNRLIGRIQQFHSNTEFDELTSQLRLLSHAVRAISALRNNQGHDSERDATLVGVLQDCEAQIKKLDDLIAKLIPAMNATSVKRTWQGFKAFAGDREVQGTLSQLNQYKQALTLHLVVRNQDTAMAMARTICLLEEQNRQLQASLETSCVVEEVKAHADTHLQPAGTEVKV</sequence>
<proteinExistence type="predicted"/>
<name>A0A8H4IVU9_9PEZI</name>
<accession>A0A8H4IVU9</accession>
<organism evidence="2 3">
    <name type="scientific">Botryosphaeria dothidea</name>
    <dbReference type="NCBI Taxonomy" id="55169"/>
    <lineage>
        <taxon>Eukaryota</taxon>
        <taxon>Fungi</taxon>
        <taxon>Dikarya</taxon>
        <taxon>Ascomycota</taxon>
        <taxon>Pezizomycotina</taxon>
        <taxon>Dothideomycetes</taxon>
        <taxon>Dothideomycetes incertae sedis</taxon>
        <taxon>Botryosphaeriales</taxon>
        <taxon>Botryosphaeriaceae</taxon>
        <taxon>Botryosphaeria</taxon>
    </lineage>
</organism>
<dbReference type="OrthoDB" id="3200163at2759"/>
<gene>
    <name evidence="2" type="ORF">GTA08_BOTSDO04262</name>
</gene>
<dbReference type="InterPro" id="IPR031352">
    <property type="entry name" value="SesA"/>
</dbReference>
<evidence type="ECO:0000313" key="3">
    <source>
        <dbReference type="Proteomes" id="UP000572817"/>
    </source>
</evidence>
<dbReference type="AlphaFoldDB" id="A0A8H4IVU9"/>
<dbReference type="Proteomes" id="UP000572817">
    <property type="component" value="Unassembled WGS sequence"/>
</dbReference>
<reference evidence="2" key="1">
    <citation type="submission" date="2020-04" db="EMBL/GenBank/DDBJ databases">
        <title>Genome Assembly and Annotation of Botryosphaeria dothidea sdau 11-99, a Latent Pathogen of Apple Fruit Ring Rot in China.</title>
        <authorList>
            <person name="Yu C."/>
            <person name="Diao Y."/>
            <person name="Lu Q."/>
            <person name="Zhao J."/>
            <person name="Cui S."/>
            <person name="Peng C."/>
            <person name="He B."/>
            <person name="Liu H."/>
        </authorList>
    </citation>
    <scope>NUCLEOTIDE SEQUENCE [LARGE SCALE GENOMIC DNA]</scope>
    <source>
        <strain evidence="2">Sdau11-99</strain>
    </source>
</reference>
<evidence type="ECO:0000259" key="1">
    <source>
        <dbReference type="Pfam" id="PF17107"/>
    </source>
</evidence>
<comment type="caution">
    <text evidence="2">The sequence shown here is derived from an EMBL/GenBank/DDBJ whole genome shotgun (WGS) entry which is preliminary data.</text>
</comment>